<sequence length="222" mass="25099">MAFRADEAAQDGYERARRILVLSPGVDADQREKADGALQDLIDTHGPVVRGYPTWHPLVPQDNPQMPVTDPSDRCGYQGLDHTIYFAHAFVSCPYGDGSKIIESVEAMEPHPCATIIAERLDVPFYNSGTTPILVRCDWHEAFPERHMVPKKLAVPLMIQQEMRMWHRAEVGERWDTMRPYLLGDPHGSRSSLFVNQETAMAMKRVYAAMVESGMFGPLRMD</sequence>
<reference evidence="1 2" key="1">
    <citation type="submission" date="2016-07" db="EMBL/GenBank/DDBJ databases">
        <title>Draft Genome Sequence of Methylobrevis pamukkalensis PK2.</title>
        <authorList>
            <person name="Vasilenko O.V."/>
            <person name="Doronina N.V."/>
            <person name="Shmareva M.N."/>
            <person name="Tarlachkov S.V."/>
            <person name="Mustakhimov I."/>
            <person name="Trotsenko Y.A."/>
        </authorList>
    </citation>
    <scope>NUCLEOTIDE SEQUENCE [LARGE SCALE GENOMIC DNA]</scope>
    <source>
        <strain evidence="1 2">PK2</strain>
    </source>
</reference>
<gene>
    <name evidence="1" type="ORF">A6302_04238</name>
</gene>
<proteinExistence type="predicted"/>
<comment type="caution">
    <text evidence="1">The sequence shown here is derived from an EMBL/GenBank/DDBJ whole genome shotgun (WGS) entry which is preliminary data.</text>
</comment>
<organism evidence="1 2">
    <name type="scientific">Methylobrevis pamukkalensis</name>
    <dbReference type="NCBI Taxonomy" id="1439726"/>
    <lineage>
        <taxon>Bacteria</taxon>
        <taxon>Pseudomonadati</taxon>
        <taxon>Pseudomonadota</taxon>
        <taxon>Alphaproteobacteria</taxon>
        <taxon>Hyphomicrobiales</taxon>
        <taxon>Pleomorphomonadaceae</taxon>
        <taxon>Methylobrevis</taxon>
    </lineage>
</organism>
<dbReference type="EMBL" id="MCRJ01000176">
    <property type="protein sequence ID" value="ODN68458.1"/>
    <property type="molecule type" value="Genomic_DNA"/>
</dbReference>
<keyword evidence="2" id="KW-1185">Reference proteome</keyword>
<protein>
    <submittedName>
        <fullName evidence="1">Uncharacterized protein</fullName>
    </submittedName>
</protein>
<evidence type="ECO:0000313" key="1">
    <source>
        <dbReference type="EMBL" id="ODN68458.1"/>
    </source>
</evidence>
<dbReference type="Proteomes" id="UP000094622">
    <property type="component" value="Unassembled WGS sequence"/>
</dbReference>
<accession>A0A1E3GWL3</accession>
<dbReference type="AlphaFoldDB" id="A0A1E3GWL3"/>
<evidence type="ECO:0000313" key="2">
    <source>
        <dbReference type="Proteomes" id="UP000094622"/>
    </source>
</evidence>
<name>A0A1E3GWL3_9HYPH</name>
<dbReference type="OrthoDB" id="9133937at2"/>